<dbReference type="Proteomes" id="UP001460270">
    <property type="component" value="Unassembled WGS sequence"/>
</dbReference>
<gene>
    <name evidence="1" type="ORF">WMY93_010984</name>
</gene>
<dbReference type="PANTHER" id="PTHR34488">
    <property type="entry name" value="SI:CH211-245H14.1-RELATED"/>
    <property type="match status" value="1"/>
</dbReference>
<organism evidence="1 2">
    <name type="scientific">Mugilogobius chulae</name>
    <name type="common">yellowstripe goby</name>
    <dbReference type="NCBI Taxonomy" id="88201"/>
    <lineage>
        <taxon>Eukaryota</taxon>
        <taxon>Metazoa</taxon>
        <taxon>Chordata</taxon>
        <taxon>Craniata</taxon>
        <taxon>Vertebrata</taxon>
        <taxon>Euteleostomi</taxon>
        <taxon>Actinopterygii</taxon>
        <taxon>Neopterygii</taxon>
        <taxon>Teleostei</taxon>
        <taxon>Neoteleostei</taxon>
        <taxon>Acanthomorphata</taxon>
        <taxon>Gobiaria</taxon>
        <taxon>Gobiiformes</taxon>
        <taxon>Gobioidei</taxon>
        <taxon>Gobiidae</taxon>
        <taxon>Gobionellinae</taxon>
        <taxon>Mugilogobius</taxon>
    </lineage>
</organism>
<evidence type="ECO:0000313" key="2">
    <source>
        <dbReference type="Proteomes" id="UP001460270"/>
    </source>
</evidence>
<comment type="caution">
    <text evidence="1">The sequence shown here is derived from an EMBL/GenBank/DDBJ whole genome shotgun (WGS) entry which is preliminary data.</text>
</comment>
<accession>A0AAW0P979</accession>
<dbReference type="EMBL" id="JBBPFD010000007">
    <property type="protein sequence ID" value="KAK7919700.1"/>
    <property type="molecule type" value="Genomic_DNA"/>
</dbReference>
<name>A0AAW0P979_9GOBI</name>
<proteinExistence type="predicted"/>
<evidence type="ECO:0000313" key="1">
    <source>
        <dbReference type="EMBL" id="KAK7919700.1"/>
    </source>
</evidence>
<dbReference type="AlphaFoldDB" id="A0AAW0P979"/>
<protein>
    <submittedName>
        <fullName evidence="1">Uncharacterized protein</fullName>
    </submittedName>
</protein>
<dbReference type="PANTHER" id="PTHR34488:SF1">
    <property type="entry name" value="SI:CH211-245H14.1-RELATED"/>
    <property type="match status" value="1"/>
</dbReference>
<reference evidence="2" key="1">
    <citation type="submission" date="2024-04" db="EMBL/GenBank/DDBJ databases">
        <title>Salinicola lusitanus LLJ914,a marine bacterium isolated from the Okinawa Trough.</title>
        <authorList>
            <person name="Li J."/>
        </authorList>
    </citation>
    <scope>NUCLEOTIDE SEQUENCE [LARGE SCALE GENOMIC DNA]</scope>
</reference>
<sequence>MAEVILVAMHHTHNTEYVVPPKRQHSYDGKEIPVVHCLFHETKGLLKCQRNKDCIKTIRKEMGIKKSHVL</sequence>
<keyword evidence="2" id="KW-1185">Reference proteome</keyword>